<comment type="caution">
    <text evidence="8">The sequence shown here is derived from an EMBL/GenBank/DDBJ whole genome shotgun (WGS) entry which is preliminary data.</text>
</comment>
<dbReference type="Pfam" id="PF01891">
    <property type="entry name" value="CbiM"/>
    <property type="match status" value="1"/>
</dbReference>
<proteinExistence type="predicted"/>
<accession>X1D622</accession>
<evidence type="ECO:0000256" key="5">
    <source>
        <dbReference type="ARBA" id="ARBA00022989"/>
    </source>
</evidence>
<dbReference type="EMBL" id="BART01023376">
    <property type="protein sequence ID" value="GAG91926.1"/>
    <property type="molecule type" value="Genomic_DNA"/>
</dbReference>
<dbReference type="GO" id="GO:0005886">
    <property type="term" value="C:plasma membrane"/>
    <property type="evidence" value="ECO:0007669"/>
    <property type="project" value="UniProtKB-SubCell"/>
</dbReference>
<keyword evidence="3" id="KW-1003">Cell membrane</keyword>
<comment type="subcellular location">
    <subcellularLocation>
        <location evidence="1">Cell membrane</location>
        <topology evidence="1">Multi-pass membrane protein</topology>
    </subcellularLocation>
</comment>
<evidence type="ECO:0000256" key="4">
    <source>
        <dbReference type="ARBA" id="ARBA00022692"/>
    </source>
</evidence>
<gene>
    <name evidence="8" type="ORF">S01H4_42545</name>
</gene>
<keyword evidence="6 7" id="KW-0472">Membrane</keyword>
<dbReference type="AlphaFoldDB" id="X1D622"/>
<keyword evidence="5 7" id="KW-1133">Transmembrane helix</keyword>
<dbReference type="Gene3D" id="1.10.1760.20">
    <property type="match status" value="1"/>
</dbReference>
<dbReference type="PANTHER" id="PTHR34229:SF1">
    <property type="entry name" value="METAL TRANSPORT PROTEIN HI_1621-RELATED"/>
    <property type="match status" value="1"/>
</dbReference>
<evidence type="ECO:0008006" key="9">
    <source>
        <dbReference type="Google" id="ProtNLM"/>
    </source>
</evidence>
<name>X1D622_9ZZZZ</name>
<dbReference type="InterPro" id="IPR002751">
    <property type="entry name" value="CbiM/NikMN"/>
</dbReference>
<evidence type="ECO:0000256" key="3">
    <source>
        <dbReference type="ARBA" id="ARBA00022475"/>
    </source>
</evidence>
<evidence type="ECO:0000256" key="7">
    <source>
        <dbReference type="SAM" id="Phobius"/>
    </source>
</evidence>
<reference evidence="8" key="1">
    <citation type="journal article" date="2014" name="Front. Microbiol.">
        <title>High frequency of phylogenetically diverse reductive dehalogenase-homologous genes in deep subseafloor sedimentary metagenomes.</title>
        <authorList>
            <person name="Kawai M."/>
            <person name="Futagami T."/>
            <person name="Toyoda A."/>
            <person name="Takaki Y."/>
            <person name="Nishi S."/>
            <person name="Hori S."/>
            <person name="Arai W."/>
            <person name="Tsubouchi T."/>
            <person name="Morono Y."/>
            <person name="Uchiyama I."/>
            <person name="Ito T."/>
            <person name="Fujiyama A."/>
            <person name="Inagaki F."/>
            <person name="Takami H."/>
        </authorList>
    </citation>
    <scope>NUCLEOTIDE SEQUENCE</scope>
    <source>
        <strain evidence="8">Expedition CK06-06</strain>
    </source>
</reference>
<evidence type="ECO:0000256" key="2">
    <source>
        <dbReference type="ARBA" id="ARBA00022448"/>
    </source>
</evidence>
<keyword evidence="2" id="KW-0813">Transport</keyword>
<protein>
    <recommendedName>
        <fullName evidence="9">PDGLE domain-containing protein</fullName>
    </recommendedName>
</protein>
<organism evidence="8">
    <name type="scientific">marine sediment metagenome</name>
    <dbReference type="NCBI Taxonomy" id="412755"/>
    <lineage>
        <taxon>unclassified sequences</taxon>
        <taxon>metagenomes</taxon>
        <taxon>ecological metagenomes</taxon>
    </lineage>
</organism>
<dbReference type="GO" id="GO:0000041">
    <property type="term" value="P:transition metal ion transport"/>
    <property type="evidence" value="ECO:0007669"/>
    <property type="project" value="InterPro"/>
</dbReference>
<dbReference type="PANTHER" id="PTHR34229">
    <property type="entry name" value="METAL TRANSPORT PROTEIN HI_1621-RELATED"/>
    <property type="match status" value="1"/>
</dbReference>
<evidence type="ECO:0000256" key="6">
    <source>
        <dbReference type="ARBA" id="ARBA00023136"/>
    </source>
</evidence>
<keyword evidence="4 7" id="KW-0812">Transmembrane</keyword>
<evidence type="ECO:0000313" key="8">
    <source>
        <dbReference type="EMBL" id="GAG91926.1"/>
    </source>
</evidence>
<sequence>MHMANELLSVPVAAGTLAIAAAGLGFICRKVRQVIAAEKLALMGILGAFVFAAQMVNFQLPAMPGTSGHMVGAVLLAIILGPHLGAIVISSVVIVQCLIFQYGEFATLKCCAIFHQNLAPALQYLYARRCQCCG</sequence>
<evidence type="ECO:0000256" key="1">
    <source>
        <dbReference type="ARBA" id="ARBA00004651"/>
    </source>
</evidence>
<feature type="transmembrane region" description="Helical" evidence="7">
    <location>
        <begin position="72"/>
        <end position="99"/>
    </location>
</feature>
<feature type="transmembrane region" description="Helical" evidence="7">
    <location>
        <begin position="6"/>
        <end position="28"/>
    </location>
</feature>
<feature type="transmembrane region" description="Helical" evidence="7">
    <location>
        <begin position="40"/>
        <end position="60"/>
    </location>
</feature>